<dbReference type="PATRIC" id="fig|54915.3.peg.7097"/>
<dbReference type="RefSeq" id="WP_049737924.1">
    <property type="nucleotide sequence ID" value="NZ_BEXF01000013.1"/>
</dbReference>
<dbReference type="Pfam" id="PF07849">
    <property type="entry name" value="DUF1641"/>
    <property type="match status" value="1"/>
</dbReference>
<evidence type="ECO:0008006" key="5">
    <source>
        <dbReference type="Google" id="ProtNLM"/>
    </source>
</evidence>
<evidence type="ECO:0000313" key="3">
    <source>
        <dbReference type="Proteomes" id="UP000036834"/>
    </source>
</evidence>
<dbReference type="Proteomes" id="UP000036834">
    <property type="component" value="Unassembled WGS sequence"/>
</dbReference>
<reference evidence="3" key="1">
    <citation type="submission" date="2015-07" db="EMBL/GenBank/DDBJ databases">
        <title>Genome sequencing project for genomic taxonomy and phylogenomics of Bacillus-like bacteria.</title>
        <authorList>
            <person name="Liu B."/>
            <person name="Wang J."/>
            <person name="Zhu Y."/>
            <person name="Liu G."/>
            <person name="Chen Q."/>
            <person name="Chen Z."/>
            <person name="Lan J."/>
            <person name="Che J."/>
            <person name="Ge C."/>
            <person name="Shi H."/>
            <person name="Pan Z."/>
            <person name="Liu X."/>
        </authorList>
    </citation>
    <scope>NUCLEOTIDE SEQUENCE [LARGE SCALE GENOMIC DNA]</scope>
    <source>
        <strain evidence="3">DSM 9887</strain>
    </source>
</reference>
<reference evidence="1 4" key="3">
    <citation type="submission" date="2019-06" db="EMBL/GenBank/DDBJ databases">
        <title>Whole genome shotgun sequence of Brevibacillus reuszeri NBRC 15719.</title>
        <authorList>
            <person name="Hosoyama A."/>
            <person name="Uohara A."/>
            <person name="Ohji S."/>
            <person name="Ichikawa N."/>
        </authorList>
    </citation>
    <scope>NUCLEOTIDE SEQUENCE [LARGE SCALE GENOMIC DNA]</scope>
    <source>
        <strain evidence="1 4">NBRC 15719</strain>
    </source>
</reference>
<organism evidence="2 3">
    <name type="scientific">Brevibacillus reuszeri</name>
    <dbReference type="NCBI Taxonomy" id="54915"/>
    <lineage>
        <taxon>Bacteria</taxon>
        <taxon>Bacillati</taxon>
        <taxon>Bacillota</taxon>
        <taxon>Bacilli</taxon>
        <taxon>Bacillales</taxon>
        <taxon>Paenibacillaceae</taxon>
        <taxon>Brevibacillus</taxon>
    </lineage>
</organism>
<sequence>MSQTTTQQAAAEVASTATLAPEQQLDVLDQLMKPEIQESLTVLVANLPKLAEMTTILTKTYDLVQTVATDKVLIDDLKGGMEEFVKPISDKAKGIAQAAIEANDRAHVEASTVGLFGMLKMLKDPQVQKTLRFAQAFLEVLAERQQEKR</sequence>
<protein>
    <recommendedName>
        <fullName evidence="5">DUF1641 domain-containing protein</fullName>
    </recommendedName>
</protein>
<dbReference type="AlphaFoldDB" id="A0A0K9YYV1"/>
<dbReference type="PANTHER" id="PTHR39180:SF2">
    <property type="entry name" value="DUF1641 DOMAIN-CONTAINING PROTEIN"/>
    <property type="match status" value="1"/>
</dbReference>
<reference evidence="2" key="2">
    <citation type="submission" date="2015-07" db="EMBL/GenBank/DDBJ databases">
        <title>MeaNS - Measles Nucleotide Surveillance Program.</title>
        <authorList>
            <person name="Tran T."/>
            <person name="Druce J."/>
        </authorList>
    </citation>
    <scope>NUCLEOTIDE SEQUENCE</scope>
    <source>
        <strain evidence="2">DSM 9887</strain>
    </source>
</reference>
<dbReference type="EMBL" id="LGIQ01000005">
    <property type="protein sequence ID" value="KNB73913.1"/>
    <property type="molecule type" value="Genomic_DNA"/>
</dbReference>
<keyword evidence="4" id="KW-1185">Reference proteome</keyword>
<evidence type="ECO:0000313" key="4">
    <source>
        <dbReference type="Proteomes" id="UP000319578"/>
    </source>
</evidence>
<name>A0A0K9YYV1_9BACL</name>
<dbReference type="STRING" id="54915.ADS79_08275"/>
<evidence type="ECO:0000313" key="1">
    <source>
        <dbReference type="EMBL" id="GED71013.1"/>
    </source>
</evidence>
<dbReference type="OrthoDB" id="2374761at2"/>
<dbReference type="Proteomes" id="UP000319578">
    <property type="component" value="Unassembled WGS sequence"/>
</dbReference>
<accession>A0A0K9YYV1</accession>
<dbReference type="EMBL" id="BJON01000019">
    <property type="protein sequence ID" value="GED71013.1"/>
    <property type="molecule type" value="Genomic_DNA"/>
</dbReference>
<dbReference type="InterPro" id="IPR012440">
    <property type="entry name" value="DUF1641"/>
</dbReference>
<proteinExistence type="predicted"/>
<dbReference type="PANTHER" id="PTHR39180">
    <property type="match status" value="1"/>
</dbReference>
<comment type="caution">
    <text evidence="2">The sequence shown here is derived from an EMBL/GenBank/DDBJ whole genome shotgun (WGS) entry which is preliminary data.</text>
</comment>
<evidence type="ECO:0000313" key="2">
    <source>
        <dbReference type="EMBL" id="KNB73913.1"/>
    </source>
</evidence>
<gene>
    <name evidence="1" type="primary">yjlC</name>
    <name evidence="2" type="ORF">ADS79_08275</name>
    <name evidence="1" type="ORF">BRE01_47150</name>
</gene>